<comment type="caution">
    <text evidence="2">The sequence shown here is derived from an EMBL/GenBank/DDBJ whole genome shotgun (WGS) entry which is preliminary data.</text>
</comment>
<evidence type="ECO:0000256" key="1">
    <source>
        <dbReference type="SAM" id="SignalP"/>
    </source>
</evidence>
<gene>
    <name evidence="2" type="ORF">K461DRAFT_279467</name>
</gene>
<evidence type="ECO:0008006" key="4">
    <source>
        <dbReference type="Google" id="ProtNLM"/>
    </source>
</evidence>
<name>A0A9P4MF48_9PEZI</name>
<dbReference type="Proteomes" id="UP000799439">
    <property type="component" value="Unassembled WGS sequence"/>
</dbReference>
<feature type="chain" id="PRO_5040265754" description="Secreted protein" evidence="1">
    <location>
        <begin position="22"/>
        <end position="70"/>
    </location>
</feature>
<organism evidence="2 3">
    <name type="scientific">Myriangium duriaei CBS 260.36</name>
    <dbReference type="NCBI Taxonomy" id="1168546"/>
    <lineage>
        <taxon>Eukaryota</taxon>
        <taxon>Fungi</taxon>
        <taxon>Dikarya</taxon>
        <taxon>Ascomycota</taxon>
        <taxon>Pezizomycotina</taxon>
        <taxon>Dothideomycetes</taxon>
        <taxon>Dothideomycetidae</taxon>
        <taxon>Myriangiales</taxon>
        <taxon>Myriangiaceae</taxon>
        <taxon>Myriangium</taxon>
    </lineage>
</organism>
<protein>
    <recommendedName>
        <fullName evidence="4">Secreted protein</fullName>
    </recommendedName>
</protein>
<evidence type="ECO:0000313" key="2">
    <source>
        <dbReference type="EMBL" id="KAF2151950.1"/>
    </source>
</evidence>
<proteinExistence type="predicted"/>
<feature type="signal peptide" evidence="1">
    <location>
        <begin position="1"/>
        <end position="21"/>
    </location>
</feature>
<keyword evidence="1" id="KW-0732">Signal</keyword>
<evidence type="ECO:0000313" key="3">
    <source>
        <dbReference type="Proteomes" id="UP000799439"/>
    </source>
</evidence>
<dbReference type="AlphaFoldDB" id="A0A9P4MF48"/>
<accession>A0A9P4MF48</accession>
<dbReference type="EMBL" id="ML996087">
    <property type="protein sequence ID" value="KAF2151950.1"/>
    <property type="molecule type" value="Genomic_DNA"/>
</dbReference>
<sequence>MLMNASWEHAIEACLLCPTLALWTQWGTEAGALRHQHDPHRTITALHHDTRPRSVHCFCIHTWDGDLDYL</sequence>
<reference evidence="2" key="1">
    <citation type="journal article" date="2020" name="Stud. Mycol.">
        <title>101 Dothideomycetes genomes: a test case for predicting lifestyles and emergence of pathogens.</title>
        <authorList>
            <person name="Haridas S."/>
            <person name="Albert R."/>
            <person name="Binder M."/>
            <person name="Bloem J."/>
            <person name="Labutti K."/>
            <person name="Salamov A."/>
            <person name="Andreopoulos B."/>
            <person name="Baker S."/>
            <person name="Barry K."/>
            <person name="Bills G."/>
            <person name="Bluhm B."/>
            <person name="Cannon C."/>
            <person name="Castanera R."/>
            <person name="Culley D."/>
            <person name="Daum C."/>
            <person name="Ezra D."/>
            <person name="Gonzalez J."/>
            <person name="Henrissat B."/>
            <person name="Kuo A."/>
            <person name="Liang C."/>
            <person name="Lipzen A."/>
            <person name="Lutzoni F."/>
            <person name="Magnuson J."/>
            <person name="Mondo S."/>
            <person name="Nolan M."/>
            <person name="Ohm R."/>
            <person name="Pangilinan J."/>
            <person name="Park H.-J."/>
            <person name="Ramirez L."/>
            <person name="Alfaro M."/>
            <person name="Sun H."/>
            <person name="Tritt A."/>
            <person name="Yoshinaga Y."/>
            <person name="Zwiers L.-H."/>
            <person name="Turgeon B."/>
            <person name="Goodwin S."/>
            <person name="Spatafora J."/>
            <person name="Crous P."/>
            <person name="Grigoriev I."/>
        </authorList>
    </citation>
    <scope>NUCLEOTIDE SEQUENCE</scope>
    <source>
        <strain evidence="2">CBS 260.36</strain>
    </source>
</reference>
<keyword evidence="3" id="KW-1185">Reference proteome</keyword>